<protein>
    <submittedName>
        <fullName evidence="4">LRC42-like protein</fullName>
    </submittedName>
</protein>
<feature type="region of interest" description="Disordered" evidence="3">
    <location>
        <begin position="424"/>
        <end position="445"/>
    </location>
</feature>
<proteinExistence type="predicted"/>
<dbReference type="PANTHER" id="PTHR31994:SF3">
    <property type="entry name" value="LEUCINE-RICH REPEAT-CONTAINING PROTEIN 42"/>
    <property type="match status" value="1"/>
</dbReference>
<dbReference type="Proteomes" id="UP001164746">
    <property type="component" value="Chromosome 13"/>
</dbReference>
<dbReference type="Gene3D" id="3.80.10.10">
    <property type="entry name" value="Ribonuclease Inhibitor"/>
    <property type="match status" value="1"/>
</dbReference>
<gene>
    <name evidence="4" type="ORF">MAR_036876</name>
</gene>
<sequence length="457" mass="51884">MTSVQPSSLFSQCIQFVAEHVDLVEDFCGFPAQIGEKIFSIVAEYQRFYTDFEYSNKALCLFSEAFGAEILEVLILSGNAVTDDGVRKMSVPFRMFQRGPCNLSTVDLSGNGGITVQCLRCLSSFPKLENVILTRRQSKQKRPAVKGWSVTKGTSGLTPEVTTQGWARPVIATWIRQNSARIKQPKIRTSLKFYNRQIPEVHADSKQDDDEDLLIATRVTEPDGQSLMDNGRLKLDNSSDKENSADIDQMMELYGSRRNEVEKSHKGFIDQLKKVDVVQNENIIFNQKSLVSDRIRGLLNMTAEVKGKVYIGGKALKPKLSNKFNGSLVVINRRVDRDMKRHPSCESSILLKTEKTHQEKKIETVQENVWKPEKTSISVNKTTKDCIHSGQNVHNCSQVPIKRKKIKILKRKLEETDEQFCESSNELMEKNNWSPKENSKRAKKTKTSFFDALDGYN</sequence>
<dbReference type="EMBL" id="CP111024">
    <property type="protein sequence ID" value="WAR23207.1"/>
    <property type="molecule type" value="Genomic_DNA"/>
</dbReference>
<dbReference type="InterPro" id="IPR032675">
    <property type="entry name" value="LRR_dom_sf"/>
</dbReference>
<feature type="compositionally biased region" description="Polar residues" evidence="3">
    <location>
        <begin position="424"/>
        <end position="436"/>
    </location>
</feature>
<keyword evidence="2" id="KW-0677">Repeat</keyword>
<dbReference type="SUPFAM" id="SSF52047">
    <property type="entry name" value="RNI-like"/>
    <property type="match status" value="1"/>
</dbReference>
<evidence type="ECO:0000256" key="1">
    <source>
        <dbReference type="ARBA" id="ARBA00022614"/>
    </source>
</evidence>
<keyword evidence="1" id="KW-0433">Leucine-rich repeat</keyword>
<reference evidence="4" key="1">
    <citation type="submission" date="2022-11" db="EMBL/GenBank/DDBJ databases">
        <title>Centuries of genome instability and evolution in soft-shell clam transmissible cancer (bioRxiv).</title>
        <authorList>
            <person name="Hart S.F.M."/>
            <person name="Yonemitsu M.A."/>
            <person name="Giersch R.M."/>
            <person name="Beal B.F."/>
            <person name="Arriagada G."/>
            <person name="Davis B.W."/>
            <person name="Ostrander E.A."/>
            <person name="Goff S.P."/>
            <person name="Metzger M.J."/>
        </authorList>
    </citation>
    <scope>NUCLEOTIDE SEQUENCE</scope>
    <source>
        <strain evidence="4">MELC-2E11</strain>
        <tissue evidence="4">Siphon/mantle</tissue>
    </source>
</reference>
<name>A0ABY7FNN9_MYAAR</name>
<organism evidence="4 5">
    <name type="scientific">Mya arenaria</name>
    <name type="common">Soft-shell clam</name>
    <dbReference type="NCBI Taxonomy" id="6604"/>
    <lineage>
        <taxon>Eukaryota</taxon>
        <taxon>Metazoa</taxon>
        <taxon>Spiralia</taxon>
        <taxon>Lophotrochozoa</taxon>
        <taxon>Mollusca</taxon>
        <taxon>Bivalvia</taxon>
        <taxon>Autobranchia</taxon>
        <taxon>Heteroconchia</taxon>
        <taxon>Euheterodonta</taxon>
        <taxon>Imparidentia</taxon>
        <taxon>Neoheterodontei</taxon>
        <taxon>Myida</taxon>
        <taxon>Myoidea</taxon>
        <taxon>Myidae</taxon>
        <taxon>Mya</taxon>
    </lineage>
</organism>
<keyword evidence="5" id="KW-1185">Reference proteome</keyword>
<evidence type="ECO:0000256" key="3">
    <source>
        <dbReference type="SAM" id="MobiDB-lite"/>
    </source>
</evidence>
<evidence type="ECO:0000313" key="4">
    <source>
        <dbReference type="EMBL" id="WAR23207.1"/>
    </source>
</evidence>
<dbReference type="PANTHER" id="PTHR31994">
    <property type="entry name" value="LEUCINE-RICH REPEAT-CONTAINING PROTEIN 42"/>
    <property type="match status" value="1"/>
</dbReference>
<evidence type="ECO:0000313" key="5">
    <source>
        <dbReference type="Proteomes" id="UP001164746"/>
    </source>
</evidence>
<accession>A0ABY7FNN9</accession>
<dbReference type="InterPro" id="IPR039631">
    <property type="entry name" value="LRRC42"/>
</dbReference>
<evidence type="ECO:0000256" key="2">
    <source>
        <dbReference type="ARBA" id="ARBA00022737"/>
    </source>
</evidence>